<protein>
    <submittedName>
        <fullName evidence="1">Uncharacterized protein</fullName>
    </submittedName>
</protein>
<accession>A0ABY7GV06</accession>
<gene>
    <name evidence="1" type="ORF">O0S08_31860</name>
</gene>
<keyword evidence="2" id="KW-1185">Reference proteome</keyword>
<dbReference type="EMBL" id="CP114040">
    <property type="protein sequence ID" value="WAS90808.1"/>
    <property type="molecule type" value="Genomic_DNA"/>
</dbReference>
<evidence type="ECO:0000313" key="1">
    <source>
        <dbReference type="EMBL" id="WAS90808.1"/>
    </source>
</evidence>
<reference evidence="1" key="1">
    <citation type="submission" date="2022-11" db="EMBL/GenBank/DDBJ databases">
        <title>Minimal conservation of predation-associated metabolite biosynthetic gene clusters underscores biosynthetic potential of Myxococcota including descriptions for ten novel species: Archangium lansinium sp. nov., Myxococcus landrumus sp. nov., Nannocystis bai.</title>
        <authorList>
            <person name="Ahearne A."/>
            <person name="Stevens C."/>
            <person name="Dowd S."/>
        </authorList>
    </citation>
    <scope>NUCLEOTIDE SEQUENCE</scope>
    <source>
        <strain evidence="1">Fl3</strain>
    </source>
</reference>
<name>A0ABY7GV06_9BACT</name>
<dbReference type="Proteomes" id="UP001164459">
    <property type="component" value="Chromosome"/>
</dbReference>
<proteinExistence type="predicted"/>
<evidence type="ECO:0000313" key="2">
    <source>
        <dbReference type="Proteomes" id="UP001164459"/>
    </source>
</evidence>
<organism evidence="1 2">
    <name type="scientific">Nannocystis punicea</name>
    <dbReference type="NCBI Taxonomy" id="2995304"/>
    <lineage>
        <taxon>Bacteria</taxon>
        <taxon>Pseudomonadati</taxon>
        <taxon>Myxococcota</taxon>
        <taxon>Polyangia</taxon>
        <taxon>Nannocystales</taxon>
        <taxon>Nannocystaceae</taxon>
        <taxon>Nannocystis</taxon>
    </lineage>
</organism>
<sequence length="77" mass="7601">MERPVGAVLDAAIQTLLADTPMVVLTIDPAGAFALVEGAGLAPLELSAADPLGRREPGAGAAFTVRLPLAGPAPEAA</sequence>
<dbReference type="RefSeq" id="WP_269033135.1">
    <property type="nucleotide sequence ID" value="NZ_CP114040.1"/>
</dbReference>